<evidence type="ECO:0000313" key="3">
    <source>
        <dbReference type="WBParaSite" id="TASK_0000274901-mRNA-1"/>
    </source>
</evidence>
<keyword evidence="2" id="KW-1185">Reference proteome</keyword>
<name>A0A0R3VZA5_TAEAS</name>
<accession>A0A0R3VZA5</accession>
<evidence type="ECO:0000313" key="2">
    <source>
        <dbReference type="Proteomes" id="UP000282613"/>
    </source>
</evidence>
<sequence>MEAPVVTIVMEKANRIDNFCVYAVDSSTLQFLPLSKVCSAIVKEAVNSNLLMQSPEFFQAEEESVS</sequence>
<organism evidence="3">
    <name type="scientific">Taenia asiatica</name>
    <name type="common">Asian tapeworm</name>
    <dbReference type="NCBI Taxonomy" id="60517"/>
    <lineage>
        <taxon>Eukaryota</taxon>
        <taxon>Metazoa</taxon>
        <taxon>Spiralia</taxon>
        <taxon>Lophotrochozoa</taxon>
        <taxon>Platyhelminthes</taxon>
        <taxon>Cestoda</taxon>
        <taxon>Eucestoda</taxon>
        <taxon>Cyclophyllidea</taxon>
        <taxon>Taeniidae</taxon>
        <taxon>Taenia</taxon>
    </lineage>
</organism>
<dbReference type="Proteomes" id="UP000282613">
    <property type="component" value="Unassembled WGS sequence"/>
</dbReference>
<protein>
    <submittedName>
        <fullName evidence="3">Skp1_POZ domain-containing protein</fullName>
    </submittedName>
</protein>
<reference evidence="1 2" key="2">
    <citation type="submission" date="2018-11" db="EMBL/GenBank/DDBJ databases">
        <authorList>
            <consortium name="Pathogen Informatics"/>
        </authorList>
    </citation>
    <scope>NUCLEOTIDE SEQUENCE [LARGE SCALE GENOMIC DNA]</scope>
</reference>
<proteinExistence type="predicted"/>
<reference evidence="3" key="1">
    <citation type="submission" date="2017-02" db="UniProtKB">
        <authorList>
            <consortium name="WormBaseParasite"/>
        </authorList>
    </citation>
    <scope>IDENTIFICATION</scope>
</reference>
<gene>
    <name evidence="1" type="ORF">TASK_LOCUS2750</name>
</gene>
<dbReference type="WBParaSite" id="TASK_0000274901-mRNA-1">
    <property type="protein sequence ID" value="TASK_0000274901-mRNA-1"/>
    <property type="gene ID" value="TASK_0000274901"/>
</dbReference>
<dbReference type="AlphaFoldDB" id="A0A0R3VZA5"/>
<dbReference type="EMBL" id="UYRS01002847">
    <property type="protein sequence ID" value="VDK26052.1"/>
    <property type="molecule type" value="Genomic_DNA"/>
</dbReference>
<evidence type="ECO:0000313" key="1">
    <source>
        <dbReference type="EMBL" id="VDK26052.1"/>
    </source>
</evidence>